<proteinExistence type="predicted"/>
<keyword evidence="4" id="KW-1185">Reference proteome</keyword>
<feature type="non-terminal residue" evidence="3">
    <location>
        <position position="600"/>
    </location>
</feature>
<evidence type="ECO:0000313" key="4">
    <source>
        <dbReference type="Proteomes" id="UP000186594"/>
    </source>
</evidence>
<dbReference type="GO" id="GO:0016787">
    <property type="term" value="F:hydrolase activity"/>
    <property type="evidence" value="ECO:0007669"/>
    <property type="project" value="UniProtKB-KW"/>
</dbReference>
<dbReference type="OrthoDB" id="2336090at2759"/>
<dbReference type="SUPFAM" id="SSF53474">
    <property type="entry name" value="alpha/beta-Hydrolases"/>
    <property type="match status" value="1"/>
</dbReference>
<accession>A0A1U7LQV5</accession>
<protein>
    <submittedName>
        <fullName evidence="3">AB hydrolase superfamily protein</fullName>
    </submittedName>
</protein>
<dbReference type="PANTHER" id="PTHR48081">
    <property type="entry name" value="AB HYDROLASE SUPERFAMILY PROTEIN C4A8.06C"/>
    <property type="match status" value="1"/>
</dbReference>
<gene>
    <name evidence="3" type="ORF">NEOLI_004655</name>
</gene>
<dbReference type="Proteomes" id="UP000186594">
    <property type="component" value="Unassembled WGS sequence"/>
</dbReference>
<dbReference type="AlphaFoldDB" id="A0A1U7LQV5"/>
<feature type="domain" description="Alpha/beta hydrolase fold-3" evidence="2">
    <location>
        <begin position="137"/>
        <end position="251"/>
    </location>
</feature>
<sequence length="600" mass="67391">MGFNTATIAAHTTGTVFKTFFVHYLNQNALKDKPSKQLSYHEGFALISKFLEYASHHTVEEIQSFTSMHVPASPRVLVQNVDVPEEIIENAGDILATNLGPEGLERVGGRRWWMYRRKKLQIQIVEPKEVVGTKNLLMYVHGGAYYFGSTDEHRYQIQRHARKCNSRAYAPRYRLAPQYPFPCGLLDILACYLHLLTISSPSRILLSGDSAGGSLILATLCILRDSSIPLPSGASLISPWVDLTHSFPSILDKDTDDYIPAHGFIHKPSITWPPPTIEDLEAVQNESLKAEETSVQEAKSGQVKPVERIRIELDGTMVEIKEQIQLYASNELLDFPLVSPVLQASLGGLCPLFIVGRKGFATKSYSDDCLSPLKRRELERYPPTQVYLQVYDSCCHVTPALSFTKPAKYMYRAVANFHIWALNESRFTSSSSIKHISKNPKGIISDFTKSIIRERVDINGNIRAMECTSEIPCLNIDKNIIGVVKPGPIRLWLDGKSKWDKKYHSVKSQVQTLRAKSYAQAKKNGFLGGMFGDERPPLSSIAALQDPEEIRIVGTKNLLMYVHGGAYYFGSYISLLGTIADPRTDEHRYQIQRHARKCNS</sequence>
<organism evidence="3 4">
    <name type="scientific">Neolecta irregularis (strain DAH-3)</name>
    <dbReference type="NCBI Taxonomy" id="1198029"/>
    <lineage>
        <taxon>Eukaryota</taxon>
        <taxon>Fungi</taxon>
        <taxon>Dikarya</taxon>
        <taxon>Ascomycota</taxon>
        <taxon>Taphrinomycotina</taxon>
        <taxon>Neolectales</taxon>
        <taxon>Neolectaceae</taxon>
        <taxon>Neolecta</taxon>
    </lineage>
</organism>
<dbReference type="Gene3D" id="3.40.50.1820">
    <property type="entry name" value="alpha/beta hydrolase"/>
    <property type="match status" value="1"/>
</dbReference>
<evidence type="ECO:0000313" key="3">
    <source>
        <dbReference type="EMBL" id="OLL24963.1"/>
    </source>
</evidence>
<dbReference type="InterPro" id="IPR029058">
    <property type="entry name" value="AB_hydrolase_fold"/>
</dbReference>
<keyword evidence="1 3" id="KW-0378">Hydrolase</keyword>
<dbReference type="OMA" id="YDSCCHV"/>
<comment type="caution">
    <text evidence="3">The sequence shown here is derived from an EMBL/GenBank/DDBJ whole genome shotgun (WGS) entry which is preliminary data.</text>
</comment>
<dbReference type="InterPro" id="IPR013094">
    <property type="entry name" value="AB_hydrolase_3"/>
</dbReference>
<dbReference type="EMBL" id="LXFE01000539">
    <property type="protein sequence ID" value="OLL24963.1"/>
    <property type="molecule type" value="Genomic_DNA"/>
</dbReference>
<dbReference type="InterPro" id="IPR050300">
    <property type="entry name" value="GDXG_lipolytic_enzyme"/>
</dbReference>
<evidence type="ECO:0000256" key="1">
    <source>
        <dbReference type="ARBA" id="ARBA00022801"/>
    </source>
</evidence>
<dbReference type="STRING" id="1198029.A0A1U7LQV5"/>
<evidence type="ECO:0000259" key="2">
    <source>
        <dbReference type="Pfam" id="PF07859"/>
    </source>
</evidence>
<dbReference type="Pfam" id="PF07859">
    <property type="entry name" value="Abhydrolase_3"/>
    <property type="match status" value="1"/>
</dbReference>
<reference evidence="3 4" key="1">
    <citation type="submission" date="2016-04" db="EMBL/GenBank/DDBJ databases">
        <title>Evolutionary innovation and constraint leading to complex multicellularity in the Ascomycota.</title>
        <authorList>
            <person name="Cisse O."/>
            <person name="Nguyen A."/>
            <person name="Hewitt D.A."/>
            <person name="Jedd G."/>
            <person name="Stajich J.E."/>
        </authorList>
    </citation>
    <scope>NUCLEOTIDE SEQUENCE [LARGE SCALE GENOMIC DNA]</scope>
    <source>
        <strain evidence="3 4">DAH-3</strain>
    </source>
</reference>
<dbReference type="PANTHER" id="PTHR48081:SF19">
    <property type="entry name" value="AB HYDROLASE SUPERFAMILY PROTEIN C4A8.06C"/>
    <property type="match status" value="1"/>
</dbReference>
<name>A0A1U7LQV5_NEOID</name>